<organism evidence="1 2">
    <name type="scientific">Zopfia rhizophila CBS 207.26</name>
    <dbReference type="NCBI Taxonomy" id="1314779"/>
    <lineage>
        <taxon>Eukaryota</taxon>
        <taxon>Fungi</taxon>
        <taxon>Dikarya</taxon>
        <taxon>Ascomycota</taxon>
        <taxon>Pezizomycotina</taxon>
        <taxon>Dothideomycetes</taxon>
        <taxon>Dothideomycetes incertae sedis</taxon>
        <taxon>Zopfiaceae</taxon>
        <taxon>Zopfia</taxon>
    </lineage>
</organism>
<dbReference type="OrthoDB" id="5382429at2759"/>
<dbReference type="PANTHER" id="PTHR10039">
    <property type="entry name" value="AMELOGENIN"/>
    <property type="match status" value="1"/>
</dbReference>
<accession>A0A6A6EK00</accession>
<reference evidence="1" key="1">
    <citation type="journal article" date="2020" name="Stud. Mycol.">
        <title>101 Dothideomycetes genomes: a test case for predicting lifestyles and emergence of pathogens.</title>
        <authorList>
            <person name="Haridas S."/>
            <person name="Albert R."/>
            <person name="Binder M."/>
            <person name="Bloem J."/>
            <person name="Labutti K."/>
            <person name="Salamov A."/>
            <person name="Andreopoulos B."/>
            <person name="Baker S."/>
            <person name="Barry K."/>
            <person name="Bills G."/>
            <person name="Bluhm B."/>
            <person name="Cannon C."/>
            <person name="Castanera R."/>
            <person name="Culley D."/>
            <person name="Daum C."/>
            <person name="Ezra D."/>
            <person name="Gonzalez J."/>
            <person name="Henrissat B."/>
            <person name="Kuo A."/>
            <person name="Liang C."/>
            <person name="Lipzen A."/>
            <person name="Lutzoni F."/>
            <person name="Magnuson J."/>
            <person name="Mondo S."/>
            <person name="Nolan M."/>
            <person name="Ohm R."/>
            <person name="Pangilinan J."/>
            <person name="Park H.-J."/>
            <person name="Ramirez L."/>
            <person name="Alfaro M."/>
            <person name="Sun H."/>
            <person name="Tritt A."/>
            <person name="Yoshinaga Y."/>
            <person name="Zwiers L.-H."/>
            <person name="Turgeon B."/>
            <person name="Goodwin S."/>
            <person name="Spatafora J."/>
            <person name="Crous P."/>
            <person name="Grigoriev I."/>
        </authorList>
    </citation>
    <scope>NUCLEOTIDE SEQUENCE</scope>
    <source>
        <strain evidence="1">CBS 207.26</strain>
    </source>
</reference>
<evidence type="ECO:0000313" key="1">
    <source>
        <dbReference type="EMBL" id="KAF2191661.1"/>
    </source>
</evidence>
<evidence type="ECO:0000313" key="2">
    <source>
        <dbReference type="Proteomes" id="UP000800200"/>
    </source>
</evidence>
<sequence length="209" mass="24216">MKVFIASRPVGQLDIRRSQFHNFIRLLDETKPDIFSFVSSFLNRLNLPRLLAQAKEYIVKIAQGVFLWAELVGKELLDCEEQGYSKKDILKFLKELPTELVDFYTLMLERMTTDKSNLTNTDKLSIRDRVKCSDSSSSEWTNYVMLLLFRIILAPHSPFRIMPSKKILFHPNDVSFIAEAPSQKSSIIMGVRSFKLRIKQFANFSSIPM</sequence>
<protein>
    <submittedName>
        <fullName evidence="1">Uncharacterized protein</fullName>
    </submittedName>
</protein>
<proteinExistence type="predicted"/>
<dbReference type="AlphaFoldDB" id="A0A6A6EK00"/>
<name>A0A6A6EK00_9PEZI</name>
<dbReference type="EMBL" id="ML994616">
    <property type="protein sequence ID" value="KAF2191661.1"/>
    <property type="molecule type" value="Genomic_DNA"/>
</dbReference>
<gene>
    <name evidence="1" type="ORF">K469DRAFT_340481</name>
</gene>
<keyword evidence="2" id="KW-1185">Reference proteome</keyword>
<dbReference type="Proteomes" id="UP000800200">
    <property type="component" value="Unassembled WGS sequence"/>
</dbReference>